<keyword evidence="1" id="KW-1133">Transmembrane helix</keyword>
<organism evidence="2 3">
    <name type="scientific">Cristinia sonorae</name>
    <dbReference type="NCBI Taxonomy" id="1940300"/>
    <lineage>
        <taxon>Eukaryota</taxon>
        <taxon>Fungi</taxon>
        <taxon>Dikarya</taxon>
        <taxon>Basidiomycota</taxon>
        <taxon>Agaricomycotina</taxon>
        <taxon>Agaricomycetes</taxon>
        <taxon>Agaricomycetidae</taxon>
        <taxon>Agaricales</taxon>
        <taxon>Pleurotineae</taxon>
        <taxon>Stephanosporaceae</taxon>
        <taxon>Cristinia</taxon>
    </lineage>
</organism>
<keyword evidence="3" id="KW-1185">Reference proteome</keyword>
<keyword evidence="1" id="KW-0812">Transmembrane</keyword>
<name>A0A8K0UIH8_9AGAR</name>
<reference evidence="2" key="1">
    <citation type="journal article" date="2021" name="New Phytol.">
        <title>Evolutionary innovations through gain and loss of genes in the ectomycorrhizal Boletales.</title>
        <authorList>
            <person name="Wu G."/>
            <person name="Miyauchi S."/>
            <person name="Morin E."/>
            <person name="Kuo A."/>
            <person name="Drula E."/>
            <person name="Varga T."/>
            <person name="Kohler A."/>
            <person name="Feng B."/>
            <person name="Cao Y."/>
            <person name="Lipzen A."/>
            <person name="Daum C."/>
            <person name="Hundley H."/>
            <person name="Pangilinan J."/>
            <person name="Johnson J."/>
            <person name="Barry K."/>
            <person name="LaButti K."/>
            <person name="Ng V."/>
            <person name="Ahrendt S."/>
            <person name="Min B."/>
            <person name="Choi I.G."/>
            <person name="Park H."/>
            <person name="Plett J.M."/>
            <person name="Magnuson J."/>
            <person name="Spatafora J.W."/>
            <person name="Nagy L.G."/>
            <person name="Henrissat B."/>
            <person name="Grigoriev I.V."/>
            <person name="Yang Z.L."/>
            <person name="Xu J."/>
            <person name="Martin F.M."/>
        </authorList>
    </citation>
    <scope>NUCLEOTIDE SEQUENCE</scope>
    <source>
        <strain evidence="2">KKN 215</strain>
    </source>
</reference>
<accession>A0A8K0UIH8</accession>
<evidence type="ECO:0000256" key="1">
    <source>
        <dbReference type="SAM" id="Phobius"/>
    </source>
</evidence>
<feature type="transmembrane region" description="Helical" evidence="1">
    <location>
        <begin position="115"/>
        <end position="138"/>
    </location>
</feature>
<dbReference type="AlphaFoldDB" id="A0A8K0UIH8"/>
<gene>
    <name evidence="2" type="ORF">BXZ70DRAFT_454055</name>
</gene>
<dbReference type="Proteomes" id="UP000813824">
    <property type="component" value="Unassembled WGS sequence"/>
</dbReference>
<evidence type="ECO:0000313" key="3">
    <source>
        <dbReference type="Proteomes" id="UP000813824"/>
    </source>
</evidence>
<proteinExistence type="predicted"/>
<comment type="caution">
    <text evidence="2">The sequence shown here is derived from an EMBL/GenBank/DDBJ whole genome shotgun (WGS) entry which is preliminary data.</text>
</comment>
<feature type="transmembrane region" description="Helical" evidence="1">
    <location>
        <begin position="47"/>
        <end position="66"/>
    </location>
</feature>
<protein>
    <submittedName>
        <fullName evidence="2">Uncharacterized protein</fullName>
    </submittedName>
</protein>
<evidence type="ECO:0000313" key="2">
    <source>
        <dbReference type="EMBL" id="KAH8092450.1"/>
    </source>
</evidence>
<keyword evidence="1" id="KW-0472">Membrane</keyword>
<sequence>MYTNDINSSCTGDCGPVPPAQNTPTYTPHSAPNLCTRTSSLSGRPMVVLFSSLAWLIRVLLLRYHLHPPFLLNVDVSSPLPPRHRTSPSCYPASNFSPRSFELFYVDWYSVHSPLLFYVHSFILLFFVYMLCSFCVYFL</sequence>
<dbReference type="EMBL" id="JAEVFJ010000032">
    <property type="protein sequence ID" value="KAH8092450.1"/>
    <property type="molecule type" value="Genomic_DNA"/>
</dbReference>